<reference evidence="1" key="1">
    <citation type="submission" date="2009-07" db="EMBL/GenBank/DDBJ databases">
        <authorList>
            <person name="Weinstock G."/>
            <person name="Sodergren E."/>
            <person name="Clifton S."/>
            <person name="Fulton L."/>
            <person name="Fulton B."/>
            <person name="Courtney L."/>
            <person name="Fronick C."/>
            <person name="Harrison M."/>
            <person name="Strong C."/>
            <person name="Farmer C."/>
            <person name="Delahaunty K."/>
            <person name="Markovic C."/>
            <person name="Hall O."/>
            <person name="Minx P."/>
            <person name="Tomlinson C."/>
            <person name="Mitreva M."/>
            <person name="Nelson J."/>
            <person name="Hou S."/>
            <person name="Wollam A."/>
            <person name="Pepin K.H."/>
            <person name="Johnson M."/>
            <person name="Bhonagiri V."/>
            <person name="Nash W.E."/>
            <person name="Warren W."/>
            <person name="Chinwalla A."/>
            <person name="Mardis E.R."/>
            <person name="Wilson R.K."/>
        </authorList>
    </citation>
    <scope>NUCLEOTIDE SEQUENCE [LARGE SCALE GENOMIC DNA]</scope>
    <source>
        <strain evidence="1">DSM 14469</strain>
    </source>
</reference>
<proteinExistence type="predicted"/>
<dbReference type="GO" id="GO:0004803">
    <property type="term" value="F:transposase activity"/>
    <property type="evidence" value="ECO:0007669"/>
    <property type="project" value="InterPro"/>
</dbReference>
<protein>
    <recommendedName>
        <fullName evidence="3">Transposase IS200-like domain-containing protein</fullName>
    </recommendedName>
</protein>
<gene>
    <name evidence="1" type="ORF">BRYFOR_05253</name>
</gene>
<dbReference type="GO" id="GO:0003677">
    <property type="term" value="F:DNA binding"/>
    <property type="evidence" value="ECO:0007669"/>
    <property type="project" value="InterPro"/>
</dbReference>
<dbReference type="AlphaFoldDB" id="C6L9G3"/>
<dbReference type="Gene3D" id="3.30.70.1290">
    <property type="entry name" value="Transposase IS200-like"/>
    <property type="match status" value="1"/>
</dbReference>
<dbReference type="EMBL" id="ACCL02000001">
    <property type="protein sequence ID" value="EET62902.1"/>
    <property type="molecule type" value="Genomic_DNA"/>
</dbReference>
<dbReference type="InterPro" id="IPR036515">
    <property type="entry name" value="Transposase_17_sf"/>
</dbReference>
<evidence type="ECO:0000313" key="1">
    <source>
        <dbReference type="EMBL" id="EET62902.1"/>
    </source>
</evidence>
<organism evidence="1 2">
    <name type="scientific">Marvinbryantia formatexigens DSM 14469</name>
    <dbReference type="NCBI Taxonomy" id="478749"/>
    <lineage>
        <taxon>Bacteria</taxon>
        <taxon>Bacillati</taxon>
        <taxon>Bacillota</taxon>
        <taxon>Clostridia</taxon>
        <taxon>Lachnospirales</taxon>
        <taxon>Lachnospiraceae</taxon>
        <taxon>Marvinbryantia</taxon>
    </lineage>
</organism>
<dbReference type="Proteomes" id="UP000005561">
    <property type="component" value="Unassembled WGS sequence"/>
</dbReference>
<dbReference type="GO" id="GO:0006313">
    <property type="term" value="P:DNA transposition"/>
    <property type="evidence" value="ECO:0007669"/>
    <property type="project" value="InterPro"/>
</dbReference>
<name>C6L9G3_9FIRM</name>
<accession>C6L9G3</accession>
<evidence type="ECO:0000313" key="2">
    <source>
        <dbReference type="Proteomes" id="UP000005561"/>
    </source>
</evidence>
<sequence length="224" mass="25825">MKGVLSMERMSEGTQICYAILRGKANQQLFEEEIQKMKVLDVAASIRKDMEPEVRVLAYCVLDNELHLVLQSAGEATAEKYLDRVIRRYEETCIPENDTMLRIDYLPDTRQFPEVNSSVHEQGIVYGISRKTTHFRKNTMHVLKDMKAALRCCMKLHMLPVKEQIVSAPEDYWWCSYPDYLGRCWLPLTSTGELLGALDENEKQAQKMIRQKHLDALAKLSPGN</sequence>
<keyword evidence="2" id="KW-1185">Reference proteome</keyword>
<evidence type="ECO:0008006" key="3">
    <source>
        <dbReference type="Google" id="ProtNLM"/>
    </source>
</evidence>
<comment type="caution">
    <text evidence="1">The sequence shown here is derived from an EMBL/GenBank/DDBJ whole genome shotgun (WGS) entry which is preliminary data.</text>
</comment>